<reference evidence="1" key="1">
    <citation type="submission" date="2020-06" db="EMBL/GenBank/DDBJ databases">
        <authorList>
            <person name="Li T."/>
            <person name="Hu X."/>
            <person name="Zhang T."/>
            <person name="Song X."/>
            <person name="Zhang H."/>
            <person name="Dai N."/>
            <person name="Sheng W."/>
            <person name="Hou X."/>
            <person name="Wei L."/>
        </authorList>
    </citation>
    <scope>NUCLEOTIDE SEQUENCE</scope>
    <source>
        <strain evidence="1">KEN1</strain>
        <tissue evidence="1">Leaf</tissue>
    </source>
</reference>
<sequence>MEGTHTTLVDGDSTAMVGGGLAQPSMDRMDKVHKGFNISEFLELAHKVIDDGDEYSMKALTMLKEKWVEKIGLLPVAVSSSVDDHPLARGFRRARWNILHPVTLPYSLLSAQPRS</sequence>
<organism evidence="1">
    <name type="scientific">Sesamum latifolium</name>
    <dbReference type="NCBI Taxonomy" id="2727402"/>
    <lineage>
        <taxon>Eukaryota</taxon>
        <taxon>Viridiplantae</taxon>
        <taxon>Streptophyta</taxon>
        <taxon>Embryophyta</taxon>
        <taxon>Tracheophyta</taxon>
        <taxon>Spermatophyta</taxon>
        <taxon>Magnoliopsida</taxon>
        <taxon>eudicotyledons</taxon>
        <taxon>Gunneridae</taxon>
        <taxon>Pentapetalae</taxon>
        <taxon>asterids</taxon>
        <taxon>lamiids</taxon>
        <taxon>Lamiales</taxon>
        <taxon>Pedaliaceae</taxon>
        <taxon>Sesamum</taxon>
    </lineage>
</organism>
<evidence type="ECO:0000313" key="1">
    <source>
        <dbReference type="EMBL" id="KAL0439800.1"/>
    </source>
</evidence>
<proteinExistence type="predicted"/>
<protein>
    <submittedName>
        <fullName evidence="1">Uncharacterized protein</fullName>
    </submittedName>
</protein>
<dbReference type="EMBL" id="JACGWN010000008">
    <property type="protein sequence ID" value="KAL0439800.1"/>
    <property type="molecule type" value="Genomic_DNA"/>
</dbReference>
<gene>
    <name evidence="1" type="ORF">Slati_2463000</name>
</gene>
<reference evidence="1" key="2">
    <citation type="journal article" date="2024" name="Plant">
        <title>Genomic evolution and insights into agronomic trait innovations of Sesamum species.</title>
        <authorList>
            <person name="Miao H."/>
            <person name="Wang L."/>
            <person name="Qu L."/>
            <person name="Liu H."/>
            <person name="Sun Y."/>
            <person name="Le M."/>
            <person name="Wang Q."/>
            <person name="Wei S."/>
            <person name="Zheng Y."/>
            <person name="Lin W."/>
            <person name="Duan Y."/>
            <person name="Cao H."/>
            <person name="Xiong S."/>
            <person name="Wang X."/>
            <person name="Wei L."/>
            <person name="Li C."/>
            <person name="Ma Q."/>
            <person name="Ju M."/>
            <person name="Zhao R."/>
            <person name="Li G."/>
            <person name="Mu C."/>
            <person name="Tian Q."/>
            <person name="Mei H."/>
            <person name="Zhang T."/>
            <person name="Gao T."/>
            <person name="Zhang H."/>
        </authorList>
    </citation>
    <scope>NUCLEOTIDE SEQUENCE</scope>
    <source>
        <strain evidence="1">KEN1</strain>
    </source>
</reference>
<name>A0AAW2WHW8_9LAMI</name>
<dbReference type="AlphaFoldDB" id="A0AAW2WHW8"/>
<accession>A0AAW2WHW8</accession>
<comment type="caution">
    <text evidence="1">The sequence shown here is derived from an EMBL/GenBank/DDBJ whole genome shotgun (WGS) entry which is preliminary data.</text>
</comment>